<evidence type="ECO:0000313" key="2">
    <source>
        <dbReference type="EMBL" id="EDY33123.1"/>
    </source>
</evidence>
<proteinExistence type="predicted"/>
<protein>
    <submittedName>
        <fullName evidence="2">Uncharacterized protein</fullName>
    </submittedName>
</protein>
<dbReference type="Proteomes" id="UP000003254">
    <property type="component" value="Unassembled WGS sequence"/>
</dbReference>
<gene>
    <name evidence="2" type="ORF">RUMLAC_00877</name>
</gene>
<organism evidence="2 3">
    <name type="scientific">[Ruminococcus] lactaris ATCC 29176</name>
    <dbReference type="NCBI Taxonomy" id="471875"/>
    <lineage>
        <taxon>Bacteria</taxon>
        <taxon>Bacillati</taxon>
        <taxon>Bacillota</taxon>
        <taxon>Clostridia</taxon>
        <taxon>Lachnospirales</taxon>
        <taxon>Lachnospiraceae</taxon>
        <taxon>Mediterraneibacter</taxon>
    </lineage>
</organism>
<evidence type="ECO:0000256" key="1">
    <source>
        <dbReference type="SAM" id="Phobius"/>
    </source>
</evidence>
<feature type="transmembrane region" description="Helical" evidence="1">
    <location>
        <begin position="6"/>
        <end position="25"/>
    </location>
</feature>
<reference evidence="2 3" key="1">
    <citation type="submission" date="2008-08" db="EMBL/GenBank/DDBJ databases">
        <title>Draft genome sequence of Ruminococcus lactaris ATCC 29176.</title>
        <authorList>
            <person name="Sudarsanam P."/>
            <person name="Ley R."/>
            <person name="Guruge J."/>
            <person name="Turnbaugh P.J."/>
            <person name="Mahowald M."/>
            <person name="Liep D."/>
            <person name="Gordon J."/>
        </authorList>
    </citation>
    <scope>NUCLEOTIDE SEQUENCE [LARGE SCALE GENOMIC DNA]</scope>
    <source>
        <strain evidence="2 3">ATCC 29176</strain>
    </source>
</reference>
<feature type="non-terminal residue" evidence="2">
    <location>
        <position position="1"/>
    </location>
</feature>
<evidence type="ECO:0000313" key="3">
    <source>
        <dbReference type="Proteomes" id="UP000003254"/>
    </source>
</evidence>
<keyword evidence="1" id="KW-1133">Transmembrane helix</keyword>
<keyword evidence="3" id="KW-1185">Reference proteome</keyword>
<keyword evidence="1" id="KW-0812">Transmembrane</keyword>
<reference evidence="2 3" key="2">
    <citation type="submission" date="2008-08" db="EMBL/GenBank/DDBJ databases">
        <authorList>
            <person name="Fulton L."/>
            <person name="Clifton S."/>
            <person name="Fulton B."/>
            <person name="Xu J."/>
            <person name="Minx P."/>
            <person name="Pepin K.H."/>
            <person name="Johnson M."/>
            <person name="Bhonagiri V."/>
            <person name="Nash W.E."/>
            <person name="Mardis E.R."/>
            <person name="Wilson R.K."/>
        </authorList>
    </citation>
    <scope>NUCLEOTIDE SEQUENCE [LARGE SCALE GENOMIC DNA]</scope>
    <source>
        <strain evidence="2 3">ATCC 29176</strain>
    </source>
</reference>
<sequence>LLLKKFSRVIVVYCSIIKVLFAVLFKRQLLYFIKSFSLCQELF</sequence>
<keyword evidence="1" id="KW-0472">Membrane</keyword>
<dbReference type="EMBL" id="ABOU02000028">
    <property type="protein sequence ID" value="EDY33123.1"/>
    <property type="molecule type" value="Genomic_DNA"/>
</dbReference>
<comment type="caution">
    <text evidence="2">The sequence shown here is derived from an EMBL/GenBank/DDBJ whole genome shotgun (WGS) entry which is preliminary data.</text>
</comment>
<accession>B5CN42</accession>
<dbReference type="AlphaFoldDB" id="B5CN42"/>
<dbReference type="HOGENOM" id="CLU_3226745_0_0_9"/>
<name>B5CN42_9FIRM</name>